<organism evidence="2 3">
    <name type="scientific">Cymbomonas tetramitiformis</name>
    <dbReference type="NCBI Taxonomy" id="36881"/>
    <lineage>
        <taxon>Eukaryota</taxon>
        <taxon>Viridiplantae</taxon>
        <taxon>Chlorophyta</taxon>
        <taxon>Pyramimonadophyceae</taxon>
        <taxon>Pyramimonadales</taxon>
        <taxon>Pyramimonadaceae</taxon>
        <taxon>Cymbomonas</taxon>
    </lineage>
</organism>
<name>A0AAE0C5M7_9CHLO</name>
<dbReference type="EMBL" id="LGRX02030310">
    <property type="protein sequence ID" value="KAK3245840.1"/>
    <property type="molecule type" value="Genomic_DNA"/>
</dbReference>
<reference evidence="2 3" key="1">
    <citation type="journal article" date="2015" name="Genome Biol. Evol.">
        <title>Comparative Genomics of a Bacterivorous Green Alga Reveals Evolutionary Causalities and Consequences of Phago-Mixotrophic Mode of Nutrition.</title>
        <authorList>
            <person name="Burns J.A."/>
            <person name="Paasch A."/>
            <person name="Narechania A."/>
            <person name="Kim E."/>
        </authorList>
    </citation>
    <scope>NUCLEOTIDE SEQUENCE [LARGE SCALE GENOMIC DNA]</scope>
    <source>
        <strain evidence="2">PLY_AMNH</strain>
    </source>
</reference>
<dbReference type="EMBL" id="LGRX02027750">
    <property type="protein sequence ID" value="KAK3248881.1"/>
    <property type="molecule type" value="Genomic_DNA"/>
</dbReference>
<accession>A0AAE0C5M7</accession>
<keyword evidence="3" id="KW-1185">Reference proteome</keyword>
<dbReference type="AlphaFoldDB" id="A0AAE0C5M7"/>
<protein>
    <submittedName>
        <fullName evidence="2">Uncharacterized protein</fullName>
    </submittedName>
</protein>
<dbReference type="Proteomes" id="UP001190700">
    <property type="component" value="Unassembled WGS sequence"/>
</dbReference>
<evidence type="ECO:0000313" key="2">
    <source>
        <dbReference type="EMBL" id="KAK3248881.1"/>
    </source>
</evidence>
<proteinExistence type="predicted"/>
<evidence type="ECO:0000313" key="1">
    <source>
        <dbReference type="EMBL" id="KAK3245840.1"/>
    </source>
</evidence>
<gene>
    <name evidence="2" type="ORF">CYMTET_41667</name>
    <name evidence="1" type="ORF">CYMTET_44661</name>
</gene>
<sequence>MSATQMECAAPFLDVLQHADKSACLLRVMSALYYGRNRRAVDDTHCAKEILRNLELLRDDPILSGMILDSVFSFCYQQQIATKEDREMIRDMQELLNMCAPRGKGIVDFYTNVFAMHGERGTHNALVCADLFALSLSEGLESSYTQSSKSIQYFPYTLTCRLGLCTEAWTQFLNDAYAHNLLFLDVSDVRLRLYIIPVCHDRTGLTPSVFPLCTAYITIAVSGSAFGHEDSVAHIKSLMYVGEKEHAKNERSKAVEKIIAVLYLRFRHAGYTVGDRPVHNPVQLYHQPFVYTGNRDSTAWDNSDLFCEHVARLQLLFQNKADVDKTRSDVLPSNTKSDIARLFAKSMLHDFDQGCLHRYFERVATVSNTERSLWRLVERSDEGAVCFRGNVAACAKVARRRWQPDTCEATTSKKQKRSLDREQEDEARAYLSRVGDGFDNTSCLLYHSSKFFKVNDTIASISKQFLSERRMLERGIGYVETRGERTRRSLIDASLKTQMKYWLVCSVHRCNESHRGKPLLCRSYGVVCIPKDDTLHQCDGRMRCTMRVLCGVVGTAYQLRSLNVDTNGAALSWWTRATPERRRDAYPLFFESISTPVVWRESTRLNCLWFPKVACWRTVPVRPVYKDSTLTMIYNSLSASATELGARKSDRTMVGEDANSWGVTYMLGNDTGALPSSVKSHIDTVWNLFVKNYMANQKLDGTRVTSQDIGFPELGFGTAATVCALELLQHLDDALCRHCVQQVFGVNLTVIKDGVDLSCDESANAIGSNYTLLEDCQRMTVRLSVTPDGYYTVEEHPRFVHVSLFHSVRMLILARVSSEDRESMPYSDVGDEVSRFEQFRSLLRQDGQNASTNLHAKLALCDEFRRDGIARSCLLEHDGHMKIRTLAESAWIYARLYVNPCTLLCEEYAVVGFDRQTIHATSGACGEIPLVRDAEGFTEASLRWYWKASQEGCVAMPVMEILSSTFTLRAVDMFIDGVSVKATTCKDVDLVACDKTSAHICMRLGTPEDGAGDSRMHGSVESATRWSIVSATEGTVVRIVTSQMRAQVILVNYMQTRKT</sequence>
<reference evidence="2" key="2">
    <citation type="submission" date="2023-06" db="EMBL/GenBank/DDBJ databases">
        <title>Long-read-based genome assembly of the green algal bacterivore Cymbomonas tetramitiformis.</title>
        <authorList>
            <person name="Gyaltshen Y."/>
            <person name="Rozenberg A."/>
            <person name="Paasch A."/>
            <person name="Burns J.A."/>
            <person name="Warring S."/>
            <person name="Larson R."/>
            <person name="Maurer-Alcala X."/>
            <person name="Dacks J."/>
            <person name="Kim E."/>
        </authorList>
    </citation>
    <scope>NUCLEOTIDE SEQUENCE</scope>
    <source>
        <strain evidence="2">PLY_AMNH</strain>
    </source>
</reference>
<comment type="caution">
    <text evidence="2">The sequence shown here is derived from an EMBL/GenBank/DDBJ whole genome shotgun (WGS) entry which is preliminary data.</text>
</comment>
<evidence type="ECO:0000313" key="3">
    <source>
        <dbReference type="Proteomes" id="UP001190700"/>
    </source>
</evidence>